<sequence>MKFLFLFALKNITRQKRRTILTSSVIAIAIIFFIIITSLLKGFYDVSFENELNFNTSHMKIRSIKYDEDKPFEIDNYMKNYRYVIERIKNFNFIKGFTEIISFNGEIDNSINTRFVIIMGVNYKTIDSVFVFKDFIIEGSFDKEGIIVGKDIAKDMNIDTGSSVFLTFRRKDMIESIEFIVSGIISSPNPLVNRNYVYMDIEKAKDILGVDAITEIAIKTDDYNRCDKYAEIIGREIKDVKVFNWVILAKDFLQMAQAKAKGNGFLIFFIAIIGFVGVVNTTMISVYEKRREIGTLKTLGMREKDIVLLFLIECFLIGLIGVLTGLIFGSILNLYFVLKGIDLVSKTGFEDINVGYRVLGIVKSRWDTPLITIASLLSILFTTIAGYIPARKGAKMEPAESLRVIQ</sequence>
<dbReference type="Pfam" id="PF02687">
    <property type="entry name" value="FtsX"/>
    <property type="match status" value="1"/>
</dbReference>
<feature type="transmembrane region" description="Helical" evidence="7">
    <location>
        <begin position="308"/>
        <end position="336"/>
    </location>
</feature>
<evidence type="ECO:0000256" key="1">
    <source>
        <dbReference type="ARBA" id="ARBA00004651"/>
    </source>
</evidence>
<dbReference type="AlphaFoldDB" id="A0A7C4UB42"/>
<evidence type="ECO:0000256" key="7">
    <source>
        <dbReference type="SAM" id="Phobius"/>
    </source>
</evidence>
<dbReference type="PANTHER" id="PTHR30489:SF0">
    <property type="entry name" value="LIPOPROTEIN-RELEASING SYSTEM TRANSMEMBRANE PROTEIN LOLE"/>
    <property type="match status" value="1"/>
</dbReference>
<feature type="transmembrane region" description="Helical" evidence="7">
    <location>
        <begin position="265"/>
        <end position="287"/>
    </location>
</feature>
<proteinExistence type="inferred from homology"/>
<accession>A0A7C4UB42</accession>
<keyword evidence="5 7" id="KW-1133">Transmembrane helix</keyword>
<keyword evidence="4 7" id="KW-0812">Transmembrane</keyword>
<evidence type="ECO:0000256" key="6">
    <source>
        <dbReference type="ARBA" id="ARBA00023136"/>
    </source>
</evidence>
<dbReference type="InterPro" id="IPR003838">
    <property type="entry name" value="ABC3_permease_C"/>
</dbReference>
<name>A0A7C4UB42_UNCW3</name>
<dbReference type="InterPro" id="IPR025857">
    <property type="entry name" value="MacB_PCD"/>
</dbReference>
<keyword evidence="6 7" id="KW-0472">Membrane</keyword>
<feature type="domain" description="MacB-like periplasmic core" evidence="9">
    <location>
        <begin position="19"/>
        <end position="225"/>
    </location>
</feature>
<dbReference type="EMBL" id="DTHG01000090">
    <property type="protein sequence ID" value="HGW92331.1"/>
    <property type="molecule type" value="Genomic_DNA"/>
</dbReference>
<evidence type="ECO:0000313" key="10">
    <source>
        <dbReference type="EMBL" id="HGW92331.1"/>
    </source>
</evidence>
<organism evidence="10">
    <name type="scientific">candidate division WOR-3 bacterium</name>
    <dbReference type="NCBI Taxonomy" id="2052148"/>
    <lineage>
        <taxon>Bacteria</taxon>
        <taxon>Bacteria division WOR-3</taxon>
    </lineage>
</organism>
<dbReference type="InterPro" id="IPR051447">
    <property type="entry name" value="Lipoprotein-release_system"/>
</dbReference>
<evidence type="ECO:0000259" key="8">
    <source>
        <dbReference type="Pfam" id="PF02687"/>
    </source>
</evidence>
<comment type="caution">
    <text evidence="10">The sequence shown here is derived from an EMBL/GenBank/DDBJ whole genome shotgun (WGS) entry which is preliminary data.</text>
</comment>
<evidence type="ECO:0000259" key="9">
    <source>
        <dbReference type="Pfam" id="PF12704"/>
    </source>
</evidence>
<keyword evidence="3" id="KW-1003">Cell membrane</keyword>
<gene>
    <name evidence="10" type="ORF">ENV67_07320</name>
</gene>
<dbReference type="GO" id="GO:0044874">
    <property type="term" value="P:lipoprotein localization to outer membrane"/>
    <property type="evidence" value="ECO:0007669"/>
    <property type="project" value="TreeGrafter"/>
</dbReference>
<dbReference type="PANTHER" id="PTHR30489">
    <property type="entry name" value="LIPOPROTEIN-RELEASING SYSTEM TRANSMEMBRANE PROTEIN LOLE"/>
    <property type="match status" value="1"/>
</dbReference>
<feature type="transmembrane region" description="Helical" evidence="7">
    <location>
        <begin position="370"/>
        <end position="388"/>
    </location>
</feature>
<feature type="domain" description="ABC3 transporter permease C-terminal" evidence="8">
    <location>
        <begin position="265"/>
        <end position="398"/>
    </location>
</feature>
<reference evidence="10" key="1">
    <citation type="journal article" date="2020" name="mSystems">
        <title>Genome- and Community-Level Interaction Insights into Carbon Utilization and Element Cycling Functions of Hydrothermarchaeota in Hydrothermal Sediment.</title>
        <authorList>
            <person name="Zhou Z."/>
            <person name="Liu Y."/>
            <person name="Xu W."/>
            <person name="Pan J."/>
            <person name="Luo Z.H."/>
            <person name="Li M."/>
        </authorList>
    </citation>
    <scope>NUCLEOTIDE SEQUENCE [LARGE SCALE GENOMIC DNA]</scope>
    <source>
        <strain evidence="10">SpSt-780</strain>
    </source>
</reference>
<dbReference type="GO" id="GO:0098797">
    <property type="term" value="C:plasma membrane protein complex"/>
    <property type="evidence" value="ECO:0007669"/>
    <property type="project" value="TreeGrafter"/>
</dbReference>
<dbReference type="Pfam" id="PF12704">
    <property type="entry name" value="MacB_PCD"/>
    <property type="match status" value="1"/>
</dbReference>
<feature type="transmembrane region" description="Helical" evidence="7">
    <location>
        <begin position="20"/>
        <end position="40"/>
    </location>
</feature>
<evidence type="ECO:0000256" key="3">
    <source>
        <dbReference type="ARBA" id="ARBA00022475"/>
    </source>
</evidence>
<evidence type="ECO:0000256" key="4">
    <source>
        <dbReference type="ARBA" id="ARBA00022692"/>
    </source>
</evidence>
<evidence type="ECO:0000256" key="2">
    <source>
        <dbReference type="ARBA" id="ARBA00005236"/>
    </source>
</evidence>
<evidence type="ECO:0000256" key="5">
    <source>
        <dbReference type="ARBA" id="ARBA00022989"/>
    </source>
</evidence>
<comment type="similarity">
    <text evidence="2">Belongs to the ABC-4 integral membrane protein family. LolC/E subfamily.</text>
</comment>
<comment type="subcellular location">
    <subcellularLocation>
        <location evidence="1">Cell membrane</location>
        <topology evidence="1">Multi-pass membrane protein</topology>
    </subcellularLocation>
</comment>
<protein>
    <submittedName>
        <fullName evidence="10">ABC transporter permease</fullName>
    </submittedName>
</protein>